<reference evidence="2 3" key="1">
    <citation type="submission" date="2017-10" db="EMBL/GenBank/DDBJ databases">
        <title>Integration of genomic and chemical information greatly accelerates assignment of the full stereostructure of myelolactone, a potent inhibitor of myeloma from a marine-derived Micromonospora.</title>
        <authorList>
            <person name="Kim M.C."/>
            <person name="Machado H."/>
            <person name="Jensen P.R."/>
            <person name="Fenical W."/>
        </authorList>
    </citation>
    <scope>NUCLEOTIDE SEQUENCE [LARGE SCALE GENOMIC DNA]</scope>
    <source>
        <strain evidence="2 3">CNY-010</strain>
    </source>
</reference>
<sequence>MNGFTVAWIAVAAAVVVIETVALLNTRRGDTLSEHVWAWLGVRRPQDGRRPVVISQDDGGPALVVPPLKVTPRWTLRLARTVVLCGGVWLIAHFLTGGWL</sequence>
<keyword evidence="1" id="KW-0812">Transmembrane</keyword>
<organism evidence="2 3">
    <name type="scientific">Micromonospora tulbaghiae</name>
    <dbReference type="NCBI Taxonomy" id="479978"/>
    <lineage>
        <taxon>Bacteria</taxon>
        <taxon>Bacillati</taxon>
        <taxon>Actinomycetota</taxon>
        <taxon>Actinomycetes</taxon>
        <taxon>Micromonosporales</taxon>
        <taxon>Micromonosporaceae</taxon>
        <taxon>Micromonospora</taxon>
    </lineage>
</organism>
<keyword evidence="1" id="KW-1133">Transmembrane helix</keyword>
<protein>
    <submittedName>
        <fullName evidence="2">Uncharacterized protein</fullName>
    </submittedName>
</protein>
<proteinExistence type="predicted"/>
<keyword evidence="1" id="KW-0472">Membrane</keyword>
<dbReference type="KEGG" id="mtua:CSH63_32290"/>
<evidence type="ECO:0000313" key="2">
    <source>
        <dbReference type="EMBL" id="AYF32036.1"/>
    </source>
</evidence>
<dbReference type="Proteomes" id="UP000267804">
    <property type="component" value="Chromosome"/>
</dbReference>
<gene>
    <name evidence="2" type="ORF">CSH63_32290</name>
</gene>
<feature type="transmembrane region" description="Helical" evidence="1">
    <location>
        <begin position="78"/>
        <end position="99"/>
    </location>
</feature>
<accession>A0A386WU72</accession>
<dbReference type="AlphaFoldDB" id="A0A386WU72"/>
<evidence type="ECO:0000313" key="3">
    <source>
        <dbReference type="Proteomes" id="UP000267804"/>
    </source>
</evidence>
<name>A0A386WU72_9ACTN</name>
<dbReference type="EMBL" id="CP024087">
    <property type="protein sequence ID" value="AYF32036.1"/>
    <property type="molecule type" value="Genomic_DNA"/>
</dbReference>
<dbReference type="RefSeq" id="WP_120573429.1">
    <property type="nucleotide sequence ID" value="NZ_CP024087.1"/>
</dbReference>
<feature type="transmembrane region" description="Helical" evidence="1">
    <location>
        <begin position="6"/>
        <end position="24"/>
    </location>
</feature>
<evidence type="ECO:0000256" key="1">
    <source>
        <dbReference type="SAM" id="Phobius"/>
    </source>
</evidence>